<evidence type="ECO:0000256" key="1">
    <source>
        <dbReference type="ARBA" id="ARBA00001974"/>
    </source>
</evidence>
<evidence type="ECO:0000256" key="5">
    <source>
        <dbReference type="ARBA" id="ARBA00023002"/>
    </source>
</evidence>
<evidence type="ECO:0000256" key="6">
    <source>
        <dbReference type="RuleBase" id="RU003862"/>
    </source>
</evidence>
<organism evidence="8 9">
    <name type="scientific">Actinomycetospora straminea</name>
    <dbReference type="NCBI Taxonomy" id="663607"/>
    <lineage>
        <taxon>Bacteria</taxon>
        <taxon>Bacillati</taxon>
        <taxon>Actinomycetota</taxon>
        <taxon>Actinomycetes</taxon>
        <taxon>Pseudonocardiales</taxon>
        <taxon>Pseudonocardiaceae</taxon>
        <taxon>Actinomycetospora</taxon>
    </lineage>
</organism>
<protein>
    <recommendedName>
        <fullName evidence="6">Methylenetetrahydrofolate reductase</fullName>
    </recommendedName>
</protein>
<evidence type="ECO:0000259" key="7">
    <source>
        <dbReference type="Pfam" id="PF12225"/>
    </source>
</evidence>
<dbReference type="Pfam" id="PF02219">
    <property type="entry name" value="MTHFR"/>
    <property type="match status" value="1"/>
</dbReference>
<keyword evidence="9" id="KW-1185">Reference proteome</keyword>
<evidence type="ECO:0000256" key="2">
    <source>
        <dbReference type="ARBA" id="ARBA00004777"/>
    </source>
</evidence>
<accession>A0ABP9E4C6</accession>
<feature type="domain" description="Methylene-tetrahydrofolate reductase C-terminal-like" evidence="7">
    <location>
        <begin position="10"/>
        <end position="41"/>
    </location>
</feature>
<dbReference type="SUPFAM" id="SSF51730">
    <property type="entry name" value="FAD-linked oxidoreductase"/>
    <property type="match status" value="1"/>
</dbReference>
<dbReference type="Gene3D" id="3.20.20.220">
    <property type="match status" value="1"/>
</dbReference>
<dbReference type="EMBL" id="BAABHQ010000001">
    <property type="protein sequence ID" value="GAA4862693.1"/>
    <property type="molecule type" value="Genomic_DNA"/>
</dbReference>
<comment type="similarity">
    <text evidence="6">Belongs to the methylenetetrahydrofolate reductase family.</text>
</comment>
<proteinExistence type="inferred from homology"/>
<evidence type="ECO:0000256" key="3">
    <source>
        <dbReference type="ARBA" id="ARBA00022630"/>
    </source>
</evidence>
<dbReference type="RefSeq" id="WP_274232688.1">
    <property type="nucleotide sequence ID" value="NZ_BAABHQ010000001.1"/>
</dbReference>
<keyword evidence="3 6" id="KW-0285">Flavoprotein</keyword>
<evidence type="ECO:0000313" key="8">
    <source>
        <dbReference type="EMBL" id="GAA4862693.1"/>
    </source>
</evidence>
<dbReference type="InterPro" id="IPR029041">
    <property type="entry name" value="FAD-linked_oxidoreductase-like"/>
</dbReference>
<comment type="caution">
    <text evidence="8">The sequence shown here is derived from an EMBL/GenBank/DDBJ whole genome shotgun (WGS) entry which is preliminary data.</text>
</comment>
<name>A0ABP9E4C6_9PSEU</name>
<dbReference type="InterPro" id="IPR022026">
    <property type="entry name" value="DUF5981"/>
</dbReference>
<comment type="cofactor">
    <cofactor evidence="1 6">
        <name>FAD</name>
        <dbReference type="ChEBI" id="CHEBI:57692"/>
    </cofactor>
</comment>
<sequence length="336" mass="33847">MIAPTLDTVPGCPKRMVFGPCGGVRSDGSCELDTALPCPWCGPDAALRSWPTRPPTSPATLTPPRVLTDLSVPPYDLTALREVLGLLAPVSDALLVGEHHHRPDFPPTMLAAEIRAAGGSPWITLTCRDRNRVVLEQELAGLAALGVGGVLCVTGDGRGQDVRPEVTQVFDLDSTRLAHLAAAAGVPTAVAVAPAAPPADLRPAALAEKQRAGASMAVANHVGSPAALAAFLDAARDAGADLPVIAGVAVYTDERSAAVLAAFPGLALDTDAVAAVLAAPDPRAAGIDAAVAEAEALLAVPGVVGVNLSGLASADGWRAGAEVKAEIAARIGNTSS</sequence>
<reference evidence="9" key="1">
    <citation type="journal article" date="2019" name="Int. J. Syst. Evol. Microbiol.">
        <title>The Global Catalogue of Microorganisms (GCM) 10K type strain sequencing project: providing services to taxonomists for standard genome sequencing and annotation.</title>
        <authorList>
            <consortium name="The Broad Institute Genomics Platform"/>
            <consortium name="The Broad Institute Genome Sequencing Center for Infectious Disease"/>
            <person name="Wu L."/>
            <person name="Ma J."/>
        </authorList>
    </citation>
    <scope>NUCLEOTIDE SEQUENCE [LARGE SCALE GENOMIC DNA]</scope>
    <source>
        <strain evidence="9">JCM 17983</strain>
    </source>
</reference>
<comment type="pathway">
    <text evidence="2 6">One-carbon metabolism; tetrahydrofolate interconversion.</text>
</comment>
<keyword evidence="4 6" id="KW-0274">FAD</keyword>
<evidence type="ECO:0000313" key="9">
    <source>
        <dbReference type="Proteomes" id="UP001500457"/>
    </source>
</evidence>
<dbReference type="InterPro" id="IPR003171">
    <property type="entry name" value="Mehydrof_redctse-like"/>
</dbReference>
<evidence type="ECO:0000256" key="4">
    <source>
        <dbReference type="ARBA" id="ARBA00022827"/>
    </source>
</evidence>
<dbReference type="Proteomes" id="UP001500457">
    <property type="component" value="Unassembled WGS sequence"/>
</dbReference>
<gene>
    <name evidence="8" type="ORF">GCM10023203_07950</name>
</gene>
<dbReference type="Pfam" id="PF12225">
    <property type="entry name" value="DUF5981"/>
    <property type="match status" value="1"/>
</dbReference>
<keyword evidence="5 6" id="KW-0560">Oxidoreductase</keyword>